<dbReference type="InterPro" id="IPR051506">
    <property type="entry name" value="ATOS_Transcription_Regulators"/>
</dbReference>
<protein>
    <recommendedName>
        <fullName evidence="2">Atos-like conserved domain-containing protein</fullName>
    </recommendedName>
</protein>
<feature type="region of interest" description="Disordered" evidence="1">
    <location>
        <begin position="1"/>
        <end position="22"/>
    </location>
</feature>
<dbReference type="InterPro" id="IPR033473">
    <property type="entry name" value="Atos-like_C"/>
</dbReference>
<dbReference type="Pfam" id="PF13889">
    <property type="entry name" value="Chromosome_seg"/>
    <property type="match status" value="1"/>
</dbReference>
<feature type="region of interest" description="Disordered" evidence="1">
    <location>
        <begin position="539"/>
        <end position="558"/>
    </location>
</feature>
<feature type="compositionally biased region" description="Basic and acidic residues" evidence="1">
    <location>
        <begin position="542"/>
        <end position="558"/>
    </location>
</feature>
<dbReference type="Proteomes" id="UP001153555">
    <property type="component" value="Unassembled WGS sequence"/>
</dbReference>
<feature type="region of interest" description="Disordered" evidence="1">
    <location>
        <begin position="330"/>
        <end position="362"/>
    </location>
</feature>
<feature type="domain" description="Atos-like conserved" evidence="2">
    <location>
        <begin position="393"/>
        <end position="452"/>
    </location>
</feature>
<proteinExistence type="predicted"/>
<dbReference type="PANTHER" id="PTHR13199">
    <property type="entry name" value="GH03947P"/>
    <property type="match status" value="1"/>
</dbReference>
<dbReference type="EMBL" id="CACSLK010011299">
    <property type="protein sequence ID" value="CAA0813154.1"/>
    <property type="molecule type" value="Genomic_DNA"/>
</dbReference>
<feature type="compositionally biased region" description="Basic and acidic residues" evidence="1">
    <location>
        <begin position="330"/>
        <end position="349"/>
    </location>
</feature>
<evidence type="ECO:0000256" key="1">
    <source>
        <dbReference type="SAM" id="MobiDB-lite"/>
    </source>
</evidence>
<organism evidence="3 4">
    <name type="scientific">Striga hermonthica</name>
    <name type="common">Purple witchweed</name>
    <name type="synonym">Buchnera hermonthica</name>
    <dbReference type="NCBI Taxonomy" id="68872"/>
    <lineage>
        <taxon>Eukaryota</taxon>
        <taxon>Viridiplantae</taxon>
        <taxon>Streptophyta</taxon>
        <taxon>Embryophyta</taxon>
        <taxon>Tracheophyta</taxon>
        <taxon>Spermatophyta</taxon>
        <taxon>Magnoliopsida</taxon>
        <taxon>eudicotyledons</taxon>
        <taxon>Gunneridae</taxon>
        <taxon>Pentapetalae</taxon>
        <taxon>asterids</taxon>
        <taxon>lamiids</taxon>
        <taxon>Lamiales</taxon>
        <taxon>Orobanchaceae</taxon>
        <taxon>Buchnereae</taxon>
        <taxon>Striga</taxon>
    </lineage>
</organism>
<feature type="compositionally biased region" description="Polar residues" evidence="1">
    <location>
        <begin position="352"/>
        <end position="362"/>
    </location>
</feature>
<sequence length="691" mass="76878">MGLPQVSPGETSEEATRPLRPYSYNVSGTRTCDSNEMCQGAATQACGYPRCRSLGDLQLKSSLGFSESPDAFQKNVLDVTPKVVVPKVSSEGNFGSSTHETRRNVHTPVSRIVGFSYDNANVLSDGLDGGLRHHSPSSSSSGNITLERPEISGSLVKKRMLSPLTKLLLPENFNGDDSLDIGSINFSSSCHSVRDTNVVSSAPDNKKPYLDLKNHLTMPFWSVNSPEPNDRYYTYSKGTSVLFTDGPVLEDKELRSFSYQPSSRSSPYVGLCKVGNLWQANSVPTEEPLSSPVSFSPLGPKFSLEPIYREMNSKKQEFFEQTARSLDDKLFPSEEEESRNKTVSFEHHTGIHTGQAQSSPSETKTGKEWFFCQHHNVKTLSKKLRGFPLRRSLIGSFEESLLSGRLSCGRFCQKIDGFLAVLSVTGGNFSPKSQKLPFTVTSVDGDSYLLYYASIDLSGNSRSNKVRSESQRKNLDNGSGTISGKENRLCIPMKGRIQLVLSNPERTPVHTYFCNYDLSDMPTGTKTFLRQKVFLSSSASDSKSEKEEQKILNKKDEDKASILLEGKHNEPTGQMMETSGCDTCQNSRVDAFSEMDRKSEHNCSRANRSTTSAGALRYALHLRFICPFPKKSLVPDGTSKSSIDIQKQQRRFYLYDDLRVVFPQRQSDADEGKSNVEHHFPEDPKYFDISS</sequence>
<feature type="compositionally biased region" description="Basic and acidic residues" evidence="1">
    <location>
        <begin position="667"/>
        <end position="691"/>
    </location>
</feature>
<dbReference type="InterPro" id="IPR025261">
    <property type="entry name" value="Atos-like_cons_dom"/>
</dbReference>
<accession>A0A9N7R5J7</accession>
<keyword evidence="4" id="KW-1185">Reference proteome</keyword>
<gene>
    <name evidence="3" type="ORF">SHERM_13713</name>
</gene>
<evidence type="ECO:0000259" key="2">
    <source>
        <dbReference type="SMART" id="SM01177"/>
    </source>
</evidence>
<feature type="region of interest" description="Disordered" evidence="1">
    <location>
        <begin position="665"/>
        <end position="691"/>
    </location>
</feature>
<name>A0A9N7R5J7_STRHE</name>
<feature type="compositionally biased region" description="Basic and acidic residues" evidence="1">
    <location>
        <begin position="466"/>
        <end position="475"/>
    </location>
</feature>
<dbReference type="Pfam" id="PF13915">
    <property type="entry name" value="DUF4210"/>
    <property type="match status" value="1"/>
</dbReference>
<dbReference type="OrthoDB" id="8625101at2759"/>
<evidence type="ECO:0000313" key="3">
    <source>
        <dbReference type="EMBL" id="CAA0813154.1"/>
    </source>
</evidence>
<dbReference type="SMART" id="SM01177">
    <property type="entry name" value="DUF4210"/>
    <property type="match status" value="1"/>
</dbReference>
<dbReference type="PANTHER" id="PTHR13199:SF23">
    <property type="entry name" value="MEIOSIS CHROMOSOME SEGREGATION FAMILY PROTEIN"/>
    <property type="match status" value="1"/>
</dbReference>
<evidence type="ECO:0000313" key="4">
    <source>
        <dbReference type="Proteomes" id="UP001153555"/>
    </source>
</evidence>
<dbReference type="AlphaFoldDB" id="A0A9N7R5J7"/>
<comment type="caution">
    <text evidence="3">The sequence shown here is derived from an EMBL/GenBank/DDBJ whole genome shotgun (WGS) entry which is preliminary data.</text>
</comment>
<feature type="region of interest" description="Disordered" evidence="1">
    <location>
        <begin position="461"/>
        <end position="481"/>
    </location>
</feature>
<reference evidence="3" key="1">
    <citation type="submission" date="2019-12" db="EMBL/GenBank/DDBJ databases">
        <authorList>
            <person name="Scholes J."/>
        </authorList>
    </citation>
    <scope>NUCLEOTIDE SEQUENCE</scope>
</reference>